<keyword evidence="2" id="KW-0808">Transferase</keyword>
<dbReference type="EMBL" id="KZ990967">
    <property type="protein sequence ID" value="RKP23441.1"/>
    <property type="molecule type" value="Genomic_DNA"/>
</dbReference>
<accession>A0A4P9YW13</accession>
<name>A0A4P9YW13_9FUNG</name>
<dbReference type="PANTHER" id="PTHR44167:SF24">
    <property type="entry name" value="SERINE_THREONINE-PROTEIN KINASE CHK2"/>
    <property type="match status" value="1"/>
</dbReference>
<sequence length="393" mass="44496">MSALCYGCLVTLRDFPVATKLPDGMQQAADADTPSGSTSAVPLPAYVEQAAHGRKFTDFLGEALETPGILGQEKAQVDSVLSHDDGVIVGKGKWDGEDAIIKCANYKIHSTTIEYEMGACVMLQDAAQYFKGSNDDGQQFVADYKDRFEAKLAAPLPKHYCFVTSYDGDKTLGEYIRPMDAPQRLEAAVLFADQLLRGITYLHRIGLVHRDIKLENVVIKEGKPPKATIIDFDLAKGIRLNHAKESSMRNQLPSGSLKYMSPELLRDKARDLRKSDMWALGVLIFEVLHKQSPFLVAYLRAAVSNNLNIYRNHIIQLLTKPMRLPMPASLDDYFAVQKKTFELVTYEIYTMMIPREKDRPTPQTYREWKRALPKLTVNDYKTKWHVHIDYQFK</sequence>
<dbReference type="PROSITE" id="PS00108">
    <property type="entry name" value="PROTEIN_KINASE_ST"/>
    <property type="match status" value="1"/>
</dbReference>
<protein>
    <submittedName>
        <fullName evidence="2">Kinase-like domain-containing protein</fullName>
    </submittedName>
</protein>
<dbReference type="OrthoDB" id="289250at2759"/>
<dbReference type="AlphaFoldDB" id="A0A4P9YW13"/>
<dbReference type="PROSITE" id="PS50011">
    <property type="entry name" value="PROTEIN_KINASE_DOM"/>
    <property type="match status" value="1"/>
</dbReference>
<evidence type="ECO:0000313" key="3">
    <source>
        <dbReference type="Proteomes" id="UP000278143"/>
    </source>
</evidence>
<keyword evidence="2" id="KW-0418">Kinase</keyword>
<feature type="domain" description="Protein kinase" evidence="1">
    <location>
        <begin position="54"/>
        <end position="375"/>
    </location>
</feature>
<dbReference type="GO" id="GO:0005524">
    <property type="term" value="F:ATP binding"/>
    <property type="evidence" value="ECO:0007669"/>
    <property type="project" value="InterPro"/>
</dbReference>
<dbReference type="SMART" id="SM00220">
    <property type="entry name" value="S_TKc"/>
    <property type="match status" value="1"/>
</dbReference>
<keyword evidence="3" id="KW-1185">Reference proteome</keyword>
<reference evidence="3" key="1">
    <citation type="journal article" date="2018" name="Nat. Microbiol.">
        <title>Leveraging single-cell genomics to expand the fungal tree of life.</title>
        <authorList>
            <person name="Ahrendt S.R."/>
            <person name="Quandt C.A."/>
            <person name="Ciobanu D."/>
            <person name="Clum A."/>
            <person name="Salamov A."/>
            <person name="Andreopoulos B."/>
            <person name="Cheng J.F."/>
            <person name="Woyke T."/>
            <person name="Pelin A."/>
            <person name="Henrissat B."/>
            <person name="Reynolds N.K."/>
            <person name="Benny G.L."/>
            <person name="Smith M.E."/>
            <person name="James T.Y."/>
            <person name="Grigoriev I.V."/>
        </authorList>
    </citation>
    <scope>NUCLEOTIDE SEQUENCE [LARGE SCALE GENOMIC DNA]</scope>
    <source>
        <strain evidence="3">Benny S71-1</strain>
    </source>
</reference>
<dbReference type="PANTHER" id="PTHR44167">
    <property type="entry name" value="OVARIAN-SPECIFIC SERINE/THREONINE-PROTEIN KINASE LOK-RELATED"/>
    <property type="match status" value="1"/>
</dbReference>
<dbReference type="GO" id="GO:0004672">
    <property type="term" value="F:protein kinase activity"/>
    <property type="evidence" value="ECO:0007669"/>
    <property type="project" value="InterPro"/>
</dbReference>
<dbReference type="InterPro" id="IPR008271">
    <property type="entry name" value="Ser/Thr_kinase_AS"/>
</dbReference>
<dbReference type="InterPro" id="IPR011009">
    <property type="entry name" value="Kinase-like_dom_sf"/>
</dbReference>
<gene>
    <name evidence="2" type="ORF">SYNPS1DRAFT_24497</name>
</gene>
<proteinExistence type="predicted"/>
<organism evidence="2 3">
    <name type="scientific">Syncephalis pseudoplumigaleata</name>
    <dbReference type="NCBI Taxonomy" id="1712513"/>
    <lineage>
        <taxon>Eukaryota</taxon>
        <taxon>Fungi</taxon>
        <taxon>Fungi incertae sedis</taxon>
        <taxon>Zoopagomycota</taxon>
        <taxon>Zoopagomycotina</taxon>
        <taxon>Zoopagomycetes</taxon>
        <taxon>Zoopagales</taxon>
        <taxon>Piptocephalidaceae</taxon>
        <taxon>Syncephalis</taxon>
    </lineage>
</organism>
<evidence type="ECO:0000259" key="1">
    <source>
        <dbReference type="PROSITE" id="PS50011"/>
    </source>
</evidence>
<dbReference type="Gene3D" id="1.10.510.10">
    <property type="entry name" value="Transferase(Phosphotransferase) domain 1"/>
    <property type="match status" value="1"/>
</dbReference>
<evidence type="ECO:0000313" key="2">
    <source>
        <dbReference type="EMBL" id="RKP23441.1"/>
    </source>
</evidence>
<dbReference type="Proteomes" id="UP000278143">
    <property type="component" value="Unassembled WGS sequence"/>
</dbReference>
<dbReference type="InterPro" id="IPR000719">
    <property type="entry name" value="Prot_kinase_dom"/>
</dbReference>
<dbReference type="SUPFAM" id="SSF56112">
    <property type="entry name" value="Protein kinase-like (PK-like)"/>
    <property type="match status" value="1"/>
</dbReference>
<dbReference type="Pfam" id="PF00069">
    <property type="entry name" value="Pkinase"/>
    <property type="match status" value="1"/>
</dbReference>